<evidence type="ECO:0000313" key="1">
    <source>
        <dbReference type="EMBL" id="KAF9682750.1"/>
    </source>
</evidence>
<dbReference type="PANTHER" id="PTHR47467">
    <property type="entry name" value="OS01G0867200 PROTEIN"/>
    <property type="match status" value="1"/>
</dbReference>
<protein>
    <submittedName>
        <fullName evidence="1">Uncharacterized protein</fullName>
    </submittedName>
</protein>
<organism evidence="1 2">
    <name type="scientific">Salix dunnii</name>
    <dbReference type="NCBI Taxonomy" id="1413687"/>
    <lineage>
        <taxon>Eukaryota</taxon>
        <taxon>Viridiplantae</taxon>
        <taxon>Streptophyta</taxon>
        <taxon>Embryophyta</taxon>
        <taxon>Tracheophyta</taxon>
        <taxon>Spermatophyta</taxon>
        <taxon>Magnoliopsida</taxon>
        <taxon>eudicotyledons</taxon>
        <taxon>Gunneridae</taxon>
        <taxon>Pentapetalae</taxon>
        <taxon>rosids</taxon>
        <taxon>fabids</taxon>
        <taxon>Malpighiales</taxon>
        <taxon>Salicaceae</taxon>
        <taxon>Saliceae</taxon>
        <taxon>Salix</taxon>
    </lineage>
</organism>
<dbReference type="EMBL" id="JADGMS010000005">
    <property type="protein sequence ID" value="KAF9682750.1"/>
    <property type="molecule type" value="Genomic_DNA"/>
</dbReference>
<evidence type="ECO:0000313" key="2">
    <source>
        <dbReference type="Proteomes" id="UP000657918"/>
    </source>
</evidence>
<accession>A0A835K8D1</accession>
<sequence>MRDAKFAGASDVDGFKSSRVGTSICQREIETIAIDGGQVYRLLSTLKEMIVFTVDSEIIKLKSWRKLQSVTRCESLTGKFLSDTDLVMTTLFLNIIVVARRFCRTVDVYDQDIHECTLHTQVLFLTLVPILIELFGDSDRGNRNSTLVIVEGCQITGPAFSLLDPDYIYIQGIDYEVIAFKATTANLLIFYCFSCPAFLSYNKTLHAL</sequence>
<gene>
    <name evidence="1" type="ORF">SADUNF_Sadunf05G0141000</name>
</gene>
<dbReference type="OrthoDB" id="1879717at2759"/>
<keyword evidence="2" id="KW-1185">Reference proteome</keyword>
<name>A0A835K8D1_9ROSI</name>
<comment type="caution">
    <text evidence="1">The sequence shown here is derived from an EMBL/GenBank/DDBJ whole genome shotgun (WGS) entry which is preliminary data.</text>
</comment>
<proteinExistence type="predicted"/>
<dbReference type="PANTHER" id="PTHR47467:SF1">
    <property type="entry name" value="WD40 REPEAT-CONTAINING PROTEIN"/>
    <property type="match status" value="1"/>
</dbReference>
<dbReference type="Proteomes" id="UP000657918">
    <property type="component" value="Unassembled WGS sequence"/>
</dbReference>
<reference evidence="1 2" key="1">
    <citation type="submission" date="2020-10" db="EMBL/GenBank/DDBJ databases">
        <title>Plant Genome Project.</title>
        <authorList>
            <person name="Zhang R.-G."/>
        </authorList>
    </citation>
    <scope>NUCLEOTIDE SEQUENCE [LARGE SCALE GENOMIC DNA]</scope>
    <source>
        <strain evidence="1">FAFU-HL-1</strain>
        <tissue evidence="1">Leaf</tissue>
    </source>
</reference>
<dbReference type="AlphaFoldDB" id="A0A835K8D1"/>